<evidence type="ECO:0000256" key="1">
    <source>
        <dbReference type="SAM" id="MobiDB-lite"/>
    </source>
</evidence>
<accession>A0A290Z380</accession>
<dbReference type="Pfam" id="PF13569">
    <property type="entry name" value="DUF4132"/>
    <property type="match status" value="1"/>
</dbReference>
<name>A0A290Z380_9PSEU</name>
<dbReference type="Proteomes" id="UP000218505">
    <property type="component" value="Chromosome"/>
</dbReference>
<proteinExistence type="predicted"/>
<feature type="domain" description="DUF4132" evidence="2">
    <location>
        <begin position="841"/>
        <end position="1019"/>
    </location>
</feature>
<dbReference type="InterPro" id="IPR025406">
    <property type="entry name" value="DUF4132"/>
</dbReference>
<evidence type="ECO:0000313" key="3">
    <source>
        <dbReference type="EMBL" id="ATE53486.1"/>
    </source>
</evidence>
<evidence type="ECO:0000259" key="2">
    <source>
        <dbReference type="Pfam" id="PF13569"/>
    </source>
</evidence>
<gene>
    <name evidence="3" type="ORF">CNX65_09435</name>
</gene>
<protein>
    <recommendedName>
        <fullName evidence="2">DUF4132 domain-containing protein</fullName>
    </recommendedName>
</protein>
<dbReference type="RefSeq" id="WP_096492428.1">
    <property type="nucleotide sequence ID" value="NZ_CP023445.1"/>
</dbReference>
<dbReference type="EMBL" id="CP023445">
    <property type="protein sequence ID" value="ATE53486.1"/>
    <property type="molecule type" value="Genomic_DNA"/>
</dbReference>
<feature type="region of interest" description="Disordered" evidence="1">
    <location>
        <begin position="1"/>
        <end position="35"/>
    </location>
</feature>
<dbReference type="AlphaFoldDB" id="A0A290Z380"/>
<reference evidence="3" key="1">
    <citation type="submission" date="2017-09" db="EMBL/GenBank/DDBJ databases">
        <title>Complete Genome Sequence of ansamitocin-producing Bacterium Actinosynnema pretiosum X47.</title>
        <authorList>
            <person name="Cao G."/>
            <person name="Zong G."/>
            <person name="Zhong C."/>
            <person name="Fu J."/>
        </authorList>
    </citation>
    <scope>NUCLEOTIDE SEQUENCE [LARGE SCALE GENOMIC DNA]</scope>
    <source>
        <strain evidence="3">X47</strain>
    </source>
</reference>
<dbReference type="KEGG" id="apre:CNX65_09435"/>
<sequence length="1104" mass="119389">MGTAGGVIGEFRLPSGVRSEAHPRRGGRTRPEVVAPEVVAPEGAAAGRVDRREELSPQARWALRTTAPSGGSWTTRVNGSAPELADAANAHLDGAPNPLGAAVVALLVMDEAAPDADGPVAAWVDAHGLVFTARAVVELAGIVVLRYQDGDGVPRRAVRRRVAQDVGPRGVVGGRLVRSLLAVCPDEVHAEVVAALAGLRGTPGGRLAVSYLVPSEAAWVEEVVTEVLAGPRHSPDGWAVLLSVGTVDQLQRLLRLEWVLWHVTTPEVLHTALDAVGHDLLPVLERLLELPLRGHEAVLDVIASMPGDEPFQFLLPRIKQRYARSTLLELSLRDPERALRLLHAEAGGRPSTSEAARLLRALVVRFRDVDLAEAPEQVRAAVERVRAAHRGAPEAGVDELPPVLVSPPWEVRRRAAKPEVVPGVEPPAGRALVWEPGERESWSAVEVGVRTPAEWAALVRDYRAGELRWRHEEPPLFVGGPEDEVRPLLADWTPDPRGAERWGRPLVARFGLDVLPQALALARARPATLAELVLPCATPEVAELVADWLVRVKSARPVARRWLERHGVVAARLLVPVAVGPAGAKRRAAEHALRQIPEHALTAAREHGERVASVVAAALAVDPLDVLPAKVPAVPDWLDEDALPQLLLRGGERALPPRAARTVLVVLALSAVDEPCAGLEQVRRACDPTSLARFAQEVFELWRLSGMPAEEGWALTCLGLVGDDEVVRELGPLIRMWPTEGGHARAATALDVLARLGTDVALLHLGDLARRVEHKGVRTGAQARLDEVAASRGLTPEQLADRLAPDFGLSPEGSLVLDYGPRRFTVGFDEQLKPYVTGPDGKRLTSLPKPGARDNRVLAPEAQRRFAALKKDVRTAAAGQVIRLEQAMLTGRTWSAKEFTALFARHPLVWHLARRLVWTTGAGRAFRLAEDRTLSDLREAPVELGPEDRVALAHPMGLGDDLAAWAELLADHEVLQPFPQLGRPVHRLTEEEAGATALVRFHDRPVPRGKVLGLLRSGWEHDGRGNGGVIDRVQRPLPDGRAVVVGLDPGVDREHDPAQDEQRITEVWITDHGPTAEGERVHRFGTADPVALSEVLGDLDGLIR</sequence>
<keyword evidence="4" id="KW-1185">Reference proteome</keyword>
<evidence type="ECO:0000313" key="4">
    <source>
        <dbReference type="Proteomes" id="UP000218505"/>
    </source>
</evidence>
<organism evidence="3 4">
    <name type="scientific">Actinosynnema pretiosum</name>
    <dbReference type="NCBI Taxonomy" id="42197"/>
    <lineage>
        <taxon>Bacteria</taxon>
        <taxon>Bacillati</taxon>
        <taxon>Actinomycetota</taxon>
        <taxon>Actinomycetes</taxon>
        <taxon>Pseudonocardiales</taxon>
        <taxon>Pseudonocardiaceae</taxon>
        <taxon>Actinosynnema</taxon>
    </lineage>
</organism>